<dbReference type="PANTHER" id="PTHR30561">
    <property type="entry name" value="SMR FAMILY PROTON-DEPENDENT DRUG EFFLUX TRANSPORTER SUGE"/>
    <property type="match status" value="1"/>
</dbReference>
<evidence type="ECO:0000256" key="10">
    <source>
        <dbReference type="SAM" id="Phobius"/>
    </source>
</evidence>
<evidence type="ECO:0000256" key="6">
    <source>
        <dbReference type="ARBA" id="ARBA00023136"/>
    </source>
</evidence>
<evidence type="ECO:0000313" key="11">
    <source>
        <dbReference type="EMBL" id="BBB14548.1"/>
    </source>
</evidence>
<evidence type="ECO:0000256" key="1">
    <source>
        <dbReference type="ARBA" id="ARBA00004651"/>
    </source>
</evidence>
<keyword evidence="4 9" id="KW-0812">Transmembrane</keyword>
<accession>A0A2Z5USX8</accession>
<organism evidence="11 12">
    <name type="scientific">Candidatus Rickettsiella viridis</name>
    <dbReference type="NCBI Taxonomy" id="676208"/>
    <lineage>
        <taxon>Bacteria</taxon>
        <taxon>Pseudomonadati</taxon>
        <taxon>Pseudomonadota</taxon>
        <taxon>Gammaproteobacteria</taxon>
        <taxon>Legionellales</taxon>
        <taxon>Coxiellaceae</taxon>
        <taxon>Rickettsiella</taxon>
    </lineage>
</organism>
<evidence type="ECO:0000256" key="2">
    <source>
        <dbReference type="ARBA" id="ARBA00022448"/>
    </source>
</evidence>
<dbReference type="PANTHER" id="PTHR30561:SF0">
    <property type="entry name" value="GUANIDINIUM EXPORTER"/>
    <property type="match status" value="1"/>
</dbReference>
<dbReference type="PROSITE" id="PS51257">
    <property type="entry name" value="PROKAR_LIPOPROTEIN"/>
    <property type="match status" value="1"/>
</dbReference>
<comment type="subcellular location">
    <subcellularLocation>
        <location evidence="1 9">Cell membrane</location>
        <topology evidence="1 9">Multi-pass membrane protein</topology>
    </subcellularLocation>
</comment>
<feature type="transmembrane region" description="Helical" evidence="10">
    <location>
        <begin position="39"/>
        <end position="59"/>
    </location>
</feature>
<gene>
    <name evidence="11" type="primary">sugE</name>
    <name evidence="11" type="ORF">RVIR1_00040</name>
</gene>
<dbReference type="KEGG" id="rvi:RVIR1_00040"/>
<dbReference type="EMBL" id="AP018005">
    <property type="protein sequence ID" value="BBB14548.1"/>
    <property type="molecule type" value="Genomic_DNA"/>
</dbReference>
<dbReference type="Gene3D" id="1.10.3730.20">
    <property type="match status" value="1"/>
</dbReference>
<evidence type="ECO:0000256" key="5">
    <source>
        <dbReference type="ARBA" id="ARBA00022989"/>
    </source>
</evidence>
<dbReference type="Pfam" id="PF00893">
    <property type="entry name" value="Multi_Drug_Res"/>
    <property type="match status" value="1"/>
</dbReference>
<evidence type="ECO:0000256" key="7">
    <source>
        <dbReference type="ARBA" id="ARBA00038151"/>
    </source>
</evidence>
<feature type="transmembrane region" description="Helical" evidence="10">
    <location>
        <begin position="6"/>
        <end position="27"/>
    </location>
</feature>
<dbReference type="AlphaFoldDB" id="A0A2Z5USX8"/>
<dbReference type="InterPro" id="IPR037185">
    <property type="entry name" value="EmrE-like"/>
</dbReference>
<proteinExistence type="inferred from homology"/>
<keyword evidence="5 10" id="KW-1133">Transmembrane helix</keyword>
<evidence type="ECO:0000313" key="12">
    <source>
        <dbReference type="Proteomes" id="UP000282483"/>
    </source>
</evidence>
<comment type="similarity">
    <text evidence="7">Belongs to the drug/metabolite transporter (DMT) superfamily. Small multidrug resistance (SMR) (TC 2.A.7.1) family. Gdx/SugE subfamily.</text>
</comment>
<keyword evidence="3" id="KW-1003">Cell membrane</keyword>
<evidence type="ECO:0000256" key="4">
    <source>
        <dbReference type="ARBA" id="ARBA00022692"/>
    </source>
</evidence>
<dbReference type="SUPFAM" id="SSF103481">
    <property type="entry name" value="Multidrug resistance efflux transporter EmrE"/>
    <property type="match status" value="1"/>
</dbReference>
<dbReference type="InterPro" id="IPR045324">
    <property type="entry name" value="Small_multidrug_res"/>
</dbReference>
<evidence type="ECO:0000256" key="8">
    <source>
        <dbReference type="ARBA" id="ARBA00039168"/>
    </source>
</evidence>
<dbReference type="GO" id="GO:0005886">
    <property type="term" value="C:plasma membrane"/>
    <property type="evidence" value="ECO:0007669"/>
    <property type="project" value="UniProtKB-SubCell"/>
</dbReference>
<reference evidence="11 12" key="1">
    <citation type="submission" date="2017-03" db="EMBL/GenBank/DDBJ databases">
        <title>The genome sequence of Candidatus Rickettsiella viridis.</title>
        <authorList>
            <person name="Nikoh N."/>
            <person name="Tsuchida T."/>
            <person name="Yamaguchi K."/>
            <person name="Maeda T."/>
            <person name="Shigenobu S."/>
            <person name="Fukatsu T."/>
        </authorList>
    </citation>
    <scope>NUCLEOTIDE SEQUENCE [LARGE SCALE GENOMIC DNA]</scope>
    <source>
        <strain evidence="11 12">Ap-RA04</strain>
    </source>
</reference>
<dbReference type="InterPro" id="IPR000390">
    <property type="entry name" value="Small_drug/metabolite_transptr"/>
</dbReference>
<evidence type="ECO:0000256" key="3">
    <source>
        <dbReference type="ARBA" id="ARBA00022475"/>
    </source>
</evidence>
<keyword evidence="2" id="KW-0813">Transport</keyword>
<keyword evidence="6 10" id="KW-0472">Membrane</keyword>
<dbReference type="GO" id="GO:0022857">
    <property type="term" value="F:transmembrane transporter activity"/>
    <property type="evidence" value="ECO:0007669"/>
    <property type="project" value="InterPro"/>
</dbReference>
<evidence type="ECO:0000256" key="9">
    <source>
        <dbReference type="RuleBase" id="RU003942"/>
    </source>
</evidence>
<protein>
    <recommendedName>
        <fullName evidence="8">Guanidinium exporter</fullName>
    </recommendedName>
</protein>
<keyword evidence="12" id="KW-1185">Reference proteome</keyword>
<feature type="transmembrane region" description="Helical" evidence="10">
    <location>
        <begin position="65"/>
        <end position="84"/>
    </location>
</feature>
<name>A0A2Z5USX8_9COXI</name>
<dbReference type="Proteomes" id="UP000282483">
    <property type="component" value="Chromosome"/>
</dbReference>
<sequence>MKLSEGFTQISYTVGFIIFSCLSLFFLNKALVQIPLGTAYAVWTGIGAFGTALIGMLFFKDPISYLRVFFLMLLIGSILGLKFVR</sequence>